<dbReference type="AlphaFoldDB" id="A0A144KEM2"/>
<gene>
    <name evidence="2" type="ORF">SAMEA2273318_02427</name>
</gene>
<evidence type="ECO:0000313" key="3">
    <source>
        <dbReference type="Proteomes" id="UP000076008"/>
    </source>
</evidence>
<protein>
    <submittedName>
        <fullName evidence="2">Uncharacterized protein</fullName>
    </submittedName>
</protein>
<feature type="region of interest" description="Disordered" evidence="1">
    <location>
        <begin position="27"/>
        <end position="83"/>
    </location>
</feature>
<organism evidence="2 3">
    <name type="scientific">Enterobacter cloacae</name>
    <dbReference type="NCBI Taxonomy" id="550"/>
    <lineage>
        <taxon>Bacteria</taxon>
        <taxon>Pseudomonadati</taxon>
        <taxon>Pseudomonadota</taxon>
        <taxon>Gammaproteobacteria</taxon>
        <taxon>Enterobacterales</taxon>
        <taxon>Enterobacteriaceae</taxon>
        <taxon>Enterobacter</taxon>
        <taxon>Enterobacter cloacae complex</taxon>
    </lineage>
</organism>
<dbReference type="Proteomes" id="UP000076008">
    <property type="component" value="Unassembled WGS sequence"/>
</dbReference>
<reference evidence="2 3" key="1">
    <citation type="submission" date="2016-03" db="EMBL/GenBank/DDBJ databases">
        <authorList>
            <consortium name="Pathogen Informatics"/>
        </authorList>
    </citation>
    <scope>NUCLEOTIDE SEQUENCE [LARGE SCALE GENOMIC DNA]</scope>
    <source>
        <strain evidence="3">e1252</strain>
    </source>
</reference>
<name>A0A144KEM2_ENTCL</name>
<proteinExistence type="predicted"/>
<sequence>MLFTEFGNQGGGNTLRAPAVRQHFAEHGAKAHYQRQAAERTADAGFNGANNLNQRHPLHQTDCKCHQNQSDKPVQLEADHQEQ</sequence>
<accession>A0A144KEM2</accession>
<evidence type="ECO:0000256" key="1">
    <source>
        <dbReference type="SAM" id="MobiDB-lite"/>
    </source>
</evidence>
<dbReference type="EMBL" id="FJXR01000013">
    <property type="protein sequence ID" value="CZV39839.1"/>
    <property type="molecule type" value="Genomic_DNA"/>
</dbReference>
<evidence type="ECO:0000313" key="2">
    <source>
        <dbReference type="EMBL" id="CZV39839.1"/>
    </source>
</evidence>